<evidence type="ECO:0000256" key="2">
    <source>
        <dbReference type="SAM" id="MobiDB-lite"/>
    </source>
</evidence>
<gene>
    <name evidence="4" type="ORF">J5N97_000927</name>
</gene>
<dbReference type="PROSITE" id="PS50082">
    <property type="entry name" value="WD_REPEATS_2"/>
    <property type="match status" value="1"/>
</dbReference>
<dbReference type="OrthoDB" id="342131at2759"/>
<organism evidence="4 5">
    <name type="scientific">Dioscorea zingiberensis</name>
    <dbReference type="NCBI Taxonomy" id="325984"/>
    <lineage>
        <taxon>Eukaryota</taxon>
        <taxon>Viridiplantae</taxon>
        <taxon>Streptophyta</taxon>
        <taxon>Embryophyta</taxon>
        <taxon>Tracheophyta</taxon>
        <taxon>Spermatophyta</taxon>
        <taxon>Magnoliopsida</taxon>
        <taxon>Liliopsida</taxon>
        <taxon>Dioscoreales</taxon>
        <taxon>Dioscoreaceae</taxon>
        <taxon>Dioscorea</taxon>
    </lineage>
</organism>
<reference evidence="4 5" key="1">
    <citation type="journal article" date="2022" name="Hortic Res">
        <title>The genome of Dioscorea zingiberensis sheds light on the biosynthesis, origin and evolution of the medicinally important diosgenin saponins.</title>
        <authorList>
            <person name="Li Y."/>
            <person name="Tan C."/>
            <person name="Li Z."/>
            <person name="Guo J."/>
            <person name="Li S."/>
            <person name="Chen X."/>
            <person name="Wang C."/>
            <person name="Dai X."/>
            <person name="Yang H."/>
            <person name="Song W."/>
            <person name="Hou L."/>
            <person name="Xu J."/>
            <person name="Tong Z."/>
            <person name="Xu A."/>
            <person name="Yuan X."/>
            <person name="Wang W."/>
            <person name="Yang Q."/>
            <person name="Chen L."/>
            <person name="Sun Z."/>
            <person name="Wang K."/>
            <person name="Pan B."/>
            <person name="Chen J."/>
            <person name="Bao Y."/>
            <person name="Liu F."/>
            <person name="Qi X."/>
            <person name="Gang D.R."/>
            <person name="Wen J."/>
            <person name="Li J."/>
        </authorList>
    </citation>
    <scope>NUCLEOTIDE SEQUENCE [LARGE SCALE GENOMIC DNA]</scope>
    <source>
        <strain evidence="4">Dzin_1.0</strain>
    </source>
</reference>
<feature type="region of interest" description="Disordered" evidence="2">
    <location>
        <begin position="961"/>
        <end position="984"/>
    </location>
</feature>
<feature type="repeat" description="WD" evidence="1">
    <location>
        <begin position="996"/>
        <end position="1037"/>
    </location>
</feature>
<dbReference type="InterPro" id="IPR052208">
    <property type="entry name" value="DmX-like/RAVE_component"/>
</dbReference>
<keyword evidence="5" id="KW-1185">Reference proteome</keyword>
<dbReference type="InterPro" id="IPR015943">
    <property type="entry name" value="WD40/YVTN_repeat-like_dom_sf"/>
</dbReference>
<sequence>MAIMLSKLAMLMTAIALKRCGLPFEALECLISSFDMESKDQINLPDTRSHDIFHGILNLFSSSGACNWMLRDVACHLELNAKLNIALQYITKLLCDHLNCPCADLAPPDKLTIHGCDTHKEELCIRKFKDRLNVVMLTFEQKYSLDPADLGNKILILSHNKGFLYFGYLLLDNHLRRGEKTDCHSPDGFTLNPTLHRMLAKSSKEISYLLARYVVFCSLTDSILKLNYSSNFGFRKNYRGQFYPVNFCLQNFLYLLSTFRPVFKLYNGGILNEDLTSRTFAVVDFLEYCVHVAFAWIKKDVKGLILMVRLILDVSANDQSSFGVSACELMKVLHQTSGLMVQDMSSGDICNSPDSNCEGRKLKQFDSRMASISDDEVWQLIGVCLWLYIFTFAKRHLTSPTGTEMHDGESDMLNLFPFFNGKIVMTLLEYIFSSLSKQLTALLRQKALKGLPVSSLPWLYESGHSQPRSAHHNSSETVNSLQPTENEDIESLLDLFCEVSHDAKDLVTYLLNDRLNRFPCCRQRLSTSWQDCYKGILVEHGVSDNHKLETEVSNNILKNESILLAQKSVSKANDYLEAKGKGSTFQVDTIFFHSPKEVFRRNGELIESICFNSIDEQEVALASNRRYSISPSNLHILLNQLCRSISFQIYLGLLFFNWKVEKPFQEQADYIWSESDWPKSGWAGCESTPIPTFVSTGVGLGGKKGVHLGLGGATTGYGPLARPGRDLTGGGAFGIPGYAGIGASGLGWGEQEDFTDYVDPPATVENIRSCALSSHPSKPFLLVGSSNTHVYLWEFGKDRALATYGVLPAANVPPPYALASISALKFDNCGHRFVTAALDGTVCTWQLEVGGRNNVHPTESSLCFNNHALEIMYWFQGCCILGASGSILTAAGYSSNGLNVVVWDTLGSTFNISSFSCLWCSLSLSVFDSGIGTGSVSPLIVTGGKGGDVGLHDFRYIATGKSKRHRQSSDQDLKPSSNTEAFKNGENANGMIWYIPKAHSGSITAISTIPHTSLFLTGSKDGDVKLWDAKKSQLVFHWPKLHDKHTFLQPNSRGFAGVVRAAVTDIQVLSNGFLSCGGDGSVKLVQLR</sequence>
<protein>
    <submittedName>
        <fullName evidence="4">Uncharacterized protein</fullName>
    </submittedName>
</protein>
<name>A0A9D5H2S5_9LILI</name>
<dbReference type="Gene3D" id="2.130.10.10">
    <property type="entry name" value="YVTN repeat-like/Quinoprotein amine dehydrogenase"/>
    <property type="match status" value="1"/>
</dbReference>
<evidence type="ECO:0000256" key="3">
    <source>
        <dbReference type="SAM" id="SignalP"/>
    </source>
</evidence>
<dbReference type="SMART" id="SM00320">
    <property type="entry name" value="WD40"/>
    <property type="match status" value="4"/>
</dbReference>
<accession>A0A9D5H2S5</accession>
<comment type="caution">
    <text evidence="4">The sequence shown here is derived from an EMBL/GenBank/DDBJ whole genome shotgun (WGS) entry which is preliminary data.</text>
</comment>
<evidence type="ECO:0000313" key="5">
    <source>
        <dbReference type="Proteomes" id="UP001085076"/>
    </source>
</evidence>
<evidence type="ECO:0000313" key="4">
    <source>
        <dbReference type="EMBL" id="KAJ0961112.1"/>
    </source>
</evidence>
<dbReference type="Pfam" id="PF00400">
    <property type="entry name" value="WD40"/>
    <property type="match status" value="2"/>
</dbReference>
<proteinExistence type="predicted"/>
<keyword evidence="3" id="KW-0732">Signal</keyword>
<evidence type="ECO:0000256" key="1">
    <source>
        <dbReference type="PROSITE-ProRule" id="PRU00221"/>
    </source>
</evidence>
<dbReference type="PROSITE" id="PS50294">
    <property type="entry name" value="WD_REPEATS_REGION"/>
    <property type="match status" value="1"/>
</dbReference>
<dbReference type="PANTHER" id="PTHR13950">
    <property type="entry name" value="RABCONNECTIN-RELATED"/>
    <property type="match status" value="1"/>
</dbReference>
<dbReference type="InterPro" id="IPR036322">
    <property type="entry name" value="WD40_repeat_dom_sf"/>
</dbReference>
<dbReference type="GO" id="GO:0007035">
    <property type="term" value="P:vacuolar acidification"/>
    <property type="evidence" value="ECO:0007669"/>
    <property type="project" value="TreeGrafter"/>
</dbReference>
<feature type="signal peptide" evidence="3">
    <location>
        <begin position="1"/>
        <end position="16"/>
    </location>
</feature>
<dbReference type="InterPro" id="IPR001680">
    <property type="entry name" value="WD40_rpt"/>
</dbReference>
<dbReference type="Proteomes" id="UP001085076">
    <property type="component" value="Unassembled WGS sequence"/>
</dbReference>
<dbReference type="AlphaFoldDB" id="A0A9D5H2S5"/>
<dbReference type="PANTHER" id="PTHR13950:SF9">
    <property type="entry name" value="RABCONNECTIN-3A"/>
    <property type="match status" value="1"/>
</dbReference>
<dbReference type="GO" id="GO:0043291">
    <property type="term" value="C:RAVE complex"/>
    <property type="evidence" value="ECO:0007669"/>
    <property type="project" value="TreeGrafter"/>
</dbReference>
<keyword evidence="1" id="KW-0853">WD repeat</keyword>
<dbReference type="EMBL" id="JAGGNH010000042">
    <property type="protein sequence ID" value="KAJ0961112.1"/>
    <property type="molecule type" value="Genomic_DNA"/>
</dbReference>
<dbReference type="SUPFAM" id="SSF50978">
    <property type="entry name" value="WD40 repeat-like"/>
    <property type="match status" value="1"/>
</dbReference>
<feature type="chain" id="PRO_5039396574" evidence="3">
    <location>
        <begin position="17"/>
        <end position="1088"/>
    </location>
</feature>